<dbReference type="GO" id="GO:0034455">
    <property type="term" value="C:t-UTP complex"/>
    <property type="evidence" value="ECO:0007669"/>
    <property type="project" value="TreeGrafter"/>
</dbReference>
<dbReference type="InterPro" id="IPR016024">
    <property type="entry name" value="ARM-type_fold"/>
</dbReference>
<dbReference type="Pfam" id="PF12397">
    <property type="entry name" value="U3snoRNP10"/>
    <property type="match status" value="1"/>
</dbReference>
<dbReference type="EMBL" id="CACRXK020000819">
    <property type="protein sequence ID" value="CAB3985039.1"/>
    <property type="molecule type" value="Genomic_DNA"/>
</dbReference>
<dbReference type="InterPro" id="IPR056473">
    <property type="entry name" value="HEAT_Utp10/HEAT1"/>
</dbReference>
<comment type="similarity">
    <text evidence="1">Belongs to the HEATR1/UTP10 family.</text>
</comment>
<organism evidence="4 5">
    <name type="scientific">Paramuricea clavata</name>
    <name type="common">Red gorgonian</name>
    <name type="synonym">Violescent sea-whip</name>
    <dbReference type="NCBI Taxonomy" id="317549"/>
    <lineage>
        <taxon>Eukaryota</taxon>
        <taxon>Metazoa</taxon>
        <taxon>Cnidaria</taxon>
        <taxon>Anthozoa</taxon>
        <taxon>Octocorallia</taxon>
        <taxon>Malacalcyonacea</taxon>
        <taxon>Plexauridae</taxon>
        <taxon>Paramuricea</taxon>
    </lineage>
</organism>
<name>A0A6S7G7H9_PARCT</name>
<dbReference type="GO" id="GO:0030686">
    <property type="term" value="C:90S preribosome"/>
    <property type="evidence" value="ECO:0007669"/>
    <property type="project" value="TreeGrafter"/>
</dbReference>
<accession>A0A6S7G7H9</accession>
<dbReference type="Pfam" id="PF23243">
    <property type="entry name" value="HEAT_HEATR1"/>
    <property type="match status" value="1"/>
</dbReference>
<keyword evidence="1" id="KW-0698">rRNA processing</keyword>
<evidence type="ECO:0000313" key="5">
    <source>
        <dbReference type="Proteomes" id="UP001152795"/>
    </source>
</evidence>
<reference evidence="4" key="1">
    <citation type="submission" date="2020-04" db="EMBL/GenBank/DDBJ databases">
        <authorList>
            <person name="Alioto T."/>
            <person name="Alioto T."/>
            <person name="Gomez Garrido J."/>
        </authorList>
    </citation>
    <scope>NUCLEOTIDE SEQUENCE</scope>
    <source>
        <strain evidence="4">A484AB</strain>
    </source>
</reference>
<feature type="domain" description="Utp10/HEAT1 HEAT-repeats" evidence="3">
    <location>
        <begin position="1378"/>
        <end position="1532"/>
    </location>
</feature>
<evidence type="ECO:0000259" key="3">
    <source>
        <dbReference type="Pfam" id="PF23243"/>
    </source>
</evidence>
<keyword evidence="1" id="KW-0687">Ribonucleoprotein</keyword>
<protein>
    <recommendedName>
        <fullName evidence="1">HEAT repeat-containing protein 1</fullName>
    </recommendedName>
</protein>
<dbReference type="GO" id="GO:0045943">
    <property type="term" value="P:positive regulation of transcription by RNA polymerase I"/>
    <property type="evidence" value="ECO:0007669"/>
    <property type="project" value="TreeGrafter"/>
</dbReference>
<dbReference type="InterPro" id="IPR040191">
    <property type="entry name" value="UTP10"/>
</dbReference>
<comment type="caution">
    <text evidence="4">The sequence shown here is derived from an EMBL/GenBank/DDBJ whole genome shotgun (WGS) entry which is preliminary data.</text>
</comment>
<evidence type="ECO:0000259" key="2">
    <source>
        <dbReference type="Pfam" id="PF12397"/>
    </source>
</evidence>
<dbReference type="GO" id="GO:0032040">
    <property type="term" value="C:small-subunit processome"/>
    <property type="evidence" value="ECO:0007669"/>
    <property type="project" value="TreeGrafter"/>
</dbReference>
<keyword evidence="1" id="KW-0690">Ribosome biogenesis</keyword>
<keyword evidence="5" id="KW-1185">Reference proteome</keyword>
<proteinExistence type="inferred from homology"/>
<feature type="domain" description="U3 small nucleolar RNA-associated protein 10 N-terminal" evidence="2">
    <location>
        <begin position="240"/>
        <end position="351"/>
    </location>
</feature>
<evidence type="ECO:0000256" key="1">
    <source>
        <dbReference type="RuleBase" id="RU367065"/>
    </source>
</evidence>
<keyword evidence="1" id="KW-0539">Nucleus</keyword>
<dbReference type="GO" id="GO:0000462">
    <property type="term" value="P:maturation of SSU-rRNA from tricistronic rRNA transcript (SSU-rRNA, 5.8S rRNA, LSU-rRNA)"/>
    <property type="evidence" value="ECO:0007669"/>
    <property type="project" value="TreeGrafter"/>
</dbReference>
<comment type="subcellular location">
    <subcellularLocation>
        <location evidence="1">Nucleus</location>
        <location evidence="1">Nucleolus</location>
    </subcellularLocation>
</comment>
<dbReference type="PANTHER" id="PTHR13457:SF1">
    <property type="entry name" value="HEAT REPEAT-CONTAINING PROTEIN 1"/>
    <property type="match status" value="1"/>
</dbReference>
<gene>
    <name evidence="4" type="ORF">PACLA_8A055880</name>
</gene>
<dbReference type="OrthoDB" id="6022262at2759"/>
<dbReference type="SUPFAM" id="SSF48371">
    <property type="entry name" value="ARM repeat"/>
    <property type="match status" value="1"/>
</dbReference>
<comment type="function">
    <text evidence="1">Involved in nucleolar processing of pre-18S ribosomal RNA.</text>
</comment>
<sequence length="1550" mass="175988">MSSLEKQLKRLRIPDSSSLERATKFKKKTSFLFDPKEASDIDNETIFALALNGLDELKLVNLQFENFETLLFSESSKHLERNLQSQELNDKLDNNLKDYLRFLSPYILLKPAHKTLEWLIRRYQVHLYNTDDLLSCVFPYHQSNVFARVVQLLNLTNTKWSWLTSVQKTGCPLPRITIIQHCISNPAFFTFLSGLVFNVGKTKSNTNQDFNAYRVFSSFYASTVIGVLDRLDKVSEEKVTSLLAQMIHGLKSNVLDLQASSYMIIGQLTTKCVLESSVIESLLKIMCKNASVQLSESLLMCINCVCSSHRVIRFPKVVYQTLCGLPNIGTILPDLSKRYQMDSFLKVLIFHLVKKSMDEEGGKETELLNNLLKDVDVIETTRTEVIGHVLNEYILRRRSIENETNLTELESSVKRMVRIIQNRWQREIDKTVQNYLVSLRNEEISENEKKINLQWTQDFVSMALSNIGSQVVCDSGSTLVIALHHPEAEYRKLALKKVSDILKEPMRNSEDNQFLKESLLVKLNDEDPTVVSAVLELSEGLINVCGGEPLVLPLIKLMEKSSQTWADVFEKALDIFVSNDMLERMSSIKESVLFHLLPFVFLKKKSIDRAKLVVDRLGKSQLKTHWMVKSLRKKRSREGFEKCVEDSTFEELAIENAKIISAIVEGLNTLENQSALKTIKLMQEHANRRQDQTFVIMFLMICCQFVNISQDDSRKFEAISLFLPGLLALVSSVVENEGKSKVARDSDGDDVETQQEGVVPVGLLANYLHMLKRKKEKKLLHVTSRIYLYILEHVVKCLPLAKQQSSVWWNISNDSEKEYTKILLAVFDVVFKGLVKGQDFPFQDEFKSCFETVVKTQFPQRLQFLKFLTLLWSSTARQKSPSIPGDLPVPSALVVVQSLHVAKVLIQSIDEQDMTEITSEKSQVFPSLLVCLTSPITAIRQTVLDVISLITSRSNDKTSVVILGNIVSESSQEIIADEAFIASVFHRSISHDSKSPESSGRRKSKSKKRAASENVLAFLLNHIVQEETPSHVARALLATLDKVDTEDFLITGHSAMKQIVTTYTKSKDCSYDNSQVLLYLIQKFTPRTAGLLKSDPQLCEMFLQLLSISKPLFHGHVTPQEAVLNQITAEYFEAIDDEHVHSRVLGKLIDVLIETSNPQMSTKIKNVLKQLRISADQIQNELNKLSEDEKPKARKTKKSKAEASEDWSNSFSPFWQRVIVIIEVLQSKDNIDEAEALLPTLFKLLSMCLEMSSQTSVDYLKQILLSTMLKICQTHVGQNTGVERGILSEEHFSVEQIIHCIRVSENPQTHHHALSLLAIGAKLFPEKVLHNIMSIFTFMGMSVLRQDDAYSFQVIKRTVEAVIPALIQAEKNERNVKSLVTKVLRVFVDAYPHVPEHRRLPVFVHLLTTLGASSYLHVCLALLLEKISNKEAKVETKESGLVFCNFLCSEFSPEFQMLSLVSLLKYLATLPEEKPEGNSRKRYADSSGIVFDINTHSGKELHQFKLCGIELILSVLGNDNLVNKIENVSEEKDDGAENFYLRYIKRTIII</sequence>
<dbReference type="InterPro" id="IPR022125">
    <property type="entry name" value="U3snoRNP10_N"/>
</dbReference>
<evidence type="ECO:0000313" key="4">
    <source>
        <dbReference type="EMBL" id="CAB3985039.1"/>
    </source>
</evidence>
<dbReference type="PANTHER" id="PTHR13457">
    <property type="entry name" value="BAP28"/>
    <property type="match status" value="1"/>
</dbReference>
<dbReference type="Proteomes" id="UP001152795">
    <property type="component" value="Unassembled WGS sequence"/>
</dbReference>
<dbReference type="GO" id="GO:0030515">
    <property type="term" value="F:snoRNA binding"/>
    <property type="evidence" value="ECO:0007669"/>
    <property type="project" value="TreeGrafter"/>
</dbReference>